<proteinExistence type="predicted"/>
<evidence type="ECO:0000313" key="3">
    <source>
        <dbReference type="Proteomes" id="UP000829196"/>
    </source>
</evidence>
<dbReference type="SUPFAM" id="SSF53098">
    <property type="entry name" value="Ribonuclease H-like"/>
    <property type="match status" value="1"/>
</dbReference>
<feature type="domain" description="Integrase catalytic" evidence="1">
    <location>
        <begin position="111"/>
        <end position="201"/>
    </location>
</feature>
<dbReference type="Pfam" id="PF07727">
    <property type="entry name" value="RVT_2"/>
    <property type="match status" value="1"/>
</dbReference>
<dbReference type="PROSITE" id="PS50994">
    <property type="entry name" value="INTEGRASE"/>
    <property type="match status" value="1"/>
</dbReference>
<dbReference type="OrthoDB" id="1737296at2759"/>
<accession>A0A8T3BJE0</accession>
<comment type="caution">
    <text evidence="2">The sequence shown here is derived from an EMBL/GenBank/DDBJ whole genome shotgun (WGS) entry which is preliminary data.</text>
</comment>
<dbReference type="SUPFAM" id="SSF56672">
    <property type="entry name" value="DNA/RNA polymerases"/>
    <property type="match status" value="1"/>
</dbReference>
<sequence length="733" mass="83383">MASHFRYRIQVKACSQLPQLTTDNDFVVSFSSYGYQIKDSKTHLLLLQGPCHNGLYRAPSKVRNQQLALLSAEIVPNLWHSRLGHPATLVLQHLARTDSTICTSTHNNYGGGEYANNSFTNYCRQWGIQHQFTCPYTPPQNGVAERKNRHILETVRSLLIHSHAPSQLWVDALHTAIYLINRLPTRTLNNNTPFQQLYKHSAYSHLKIFRCLCNPWLKPYVNSKLTPLSHPCIFIGYALNQKGYSCMDIVSKKVYTSRHVVFNEKVFPFQQNELTHTTGDTHNSKFVPPLLLVPSTLVYNTQPNHHTIYNSPQPHPPGPIPENSTSFNTNCDISQNLIPPEPTKHPMRTCLQTGHLKPRRIFDLTHHITEDDPTSYSQAMKHAHWRQAMSEEFQALQSQATWELVPPSTNQNTLGCKWTFKTKRNSDGTVARYKARLVALGCNQEFGIDYQDTFSPVAKMPTVRILLVLALHHNWPLHQLDVSNAFLHGSLTDSVHMKQPPGFLDDTFPTHVCRLKEAIYGLKQAPRKWFETLTGFLHELDFTTSQSDTSLLIYPKPTSAGLILHKSTYAEQILQRAGMLNCKPVSTPMTTNAAMAATSPAFDNPKLYRQIVGALQYLTLTRHDITHAVNQVCQFMHQPTVDNFEKLKRILRYLRGSIHYGIPISRDNLQLSTYTDSDWARDIQDRKSTIGYCNFLGSTLISWCAKKQTTTARSSTEAEYRAIATPTTETLRL</sequence>
<dbReference type="InterPro" id="IPR001584">
    <property type="entry name" value="Integrase_cat-core"/>
</dbReference>
<evidence type="ECO:0000259" key="1">
    <source>
        <dbReference type="PROSITE" id="PS50994"/>
    </source>
</evidence>
<dbReference type="Proteomes" id="UP000829196">
    <property type="component" value="Unassembled WGS sequence"/>
</dbReference>
<reference evidence="2" key="1">
    <citation type="journal article" date="2022" name="Front. Genet.">
        <title>Chromosome-Scale Assembly of the Dendrobium nobile Genome Provides Insights Into the Molecular Mechanism of the Biosynthesis of the Medicinal Active Ingredient of Dendrobium.</title>
        <authorList>
            <person name="Xu Q."/>
            <person name="Niu S.-C."/>
            <person name="Li K.-L."/>
            <person name="Zheng P.-J."/>
            <person name="Zhang X.-J."/>
            <person name="Jia Y."/>
            <person name="Liu Y."/>
            <person name="Niu Y.-X."/>
            <person name="Yu L.-H."/>
            <person name="Chen D.-F."/>
            <person name="Zhang G.-Q."/>
        </authorList>
    </citation>
    <scope>NUCLEOTIDE SEQUENCE</scope>
    <source>
        <tissue evidence="2">Leaf</tissue>
    </source>
</reference>
<gene>
    <name evidence="2" type="ORF">KFK09_009443</name>
</gene>
<keyword evidence="3" id="KW-1185">Reference proteome</keyword>
<dbReference type="GO" id="GO:0003676">
    <property type="term" value="F:nucleic acid binding"/>
    <property type="evidence" value="ECO:0007669"/>
    <property type="project" value="InterPro"/>
</dbReference>
<dbReference type="Gene3D" id="3.30.420.10">
    <property type="entry name" value="Ribonuclease H-like superfamily/Ribonuclease H"/>
    <property type="match status" value="1"/>
</dbReference>
<dbReference type="AlphaFoldDB" id="A0A8T3BJE0"/>
<dbReference type="GO" id="GO:0015074">
    <property type="term" value="P:DNA integration"/>
    <property type="evidence" value="ECO:0007669"/>
    <property type="project" value="InterPro"/>
</dbReference>
<evidence type="ECO:0000313" key="2">
    <source>
        <dbReference type="EMBL" id="KAI0513422.1"/>
    </source>
</evidence>
<dbReference type="InterPro" id="IPR036397">
    <property type="entry name" value="RNaseH_sf"/>
</dbReference>
<dbReference type="InterPro" id="IPR043502">
    <property type="entry name" value="DNA/RNA_pol_sf"/>
</dbReference>
<dbReference type="PANTHER" id="PTHR11439:SF455">
    <property type="entry name" value="RLK (RECEPTOR-LIKE PROTEIN KINASE) 8, PUTATIVE-RELATED"/>
    <property type="match status" value="1"/>
</dbReference>
<dbReference type="CDD" id="cd09272">
    <property type="entry name" value="RNase_HI_RT_Ty1"/>
    <property type="match status" value="1"/>
</dbReference>
<dbReference type="EMBL" id="JAGYWB010000008">
    <property type="protein sequence ID" value="KAI0513422.1"/>
    <property type="molecule type" value="Genomic_DNA"/>
</dbReference>
<name>A0A8T3BJE0_DENNO</name>
<dbReference type="InterPro" id="IPR013103">
    <property type="entry name" value="RVT_2"/>
</dbReference>
<dbReference type="InterPro" id="IPR012337">
    <property type="entry name" value="RNaseH-like_sf"/>
</dbReference>
<protein>
    <recommendedName>
        <fullName evidence="1">Integrase catalytic domain-containing protein</fullName>
    </recommendedName>
</protein>
<dbReference type="PANTHER" id="PTHR11439">
    <property type="entry name" value="GAG-POL-RELATED RETROTRANSPOSON"/>
    <property type="match status" value="1"/>
</dbReference>
<dbReference type="Pfam" id="PF25597">
    <property type="entry name" value="SH3_retrovirus"/>
    <property type="match status" value="1"/>
</dbReference>
<organism evidence="2 3">
    <name type="scientific">Dendrobium nobile</name>
    <name type="common">Orchid</name>
    <dbReference type="NCBI Taxonomy" id="94219"/>
    <lineage>
        <taxon>Eukaryota</taxon>
        <taxon>Viridiplantae</taxon>
        <taxon>Streptophyta</taxon>
        <taxon>Embryophyta</taxon>
        <taxon>Tracheophyta</taxon>
        <taxon>Spermatophyta</taxon>
        <taxon>Magnoliopsida</taxon>
        <taxon>Liliopsida</taxon>
        <taxon>Asparagales</taxon>
        <taxon>Orchidaceae</taxon>
        <taxon>Epidendroideae</taxon>
        <taxon>Malaxideae</taxon>
        <taxon>Dendrobiinae</taxon>
        <taxon>Dendrobium</taxon>
    </lineage>
</organism>
<dbReference type="InterPro" id="IPR057670">
    <property type="entry name" value="SH3_retrovirus"/>
</dbReference>